<organism evidence="14 15">
    <name type="scientific">Sphingomonas aerophila</name>
    <dbReference type="NCBI Taxonomy" id="1344948"/>
    <lineage>
        <taxon>Bacteria</taxon>
        <taxon>Pseudomonadati</taxon>
        <taxon>Pseudomonadota</taxon>
        <taxon>Alphaproteobacteria</taxon>
        <taxon>Sphingomonadales</taxon>
        <taxon>Sphingomonadaceae</taxon>
        <taxon>Sphingomonas</taxon>
    </lineage>
</organism>
<proteinExistence type="inferred from homology"/>
<keyword evidence="14" id="KW-0675">Receptor</keyword>
<evidence type="ECO:0000259" key="13">
    <source>
        <dbReference type="Pfam" id="PF07715"/>
    </source>
</evidence>
<comment type="caution">
    <text evidence="14">The sequence shown here is derived from an EMBL/GenBank/DDBJ whole genome shotgun (WGS) entry which is preliminary data.</text>
</comment>
<dbReference type="PANTHER" id="PTHR47234:SF2">
    <property type="entry name" value="TONB-DEPENDENT RECEPTOR"/>
    <property type="match status" value="1"/>
</dbReference>
<keyword evidence="4 8" id="KW-0812">Transmembrane</keyword>
<evidence type="ECO:0000313" key="15">
    <source>
        <dbReference type="Proteomes" id="UP000546200"/>
    </source>
</evidence>
<gene>
    <name evidence="14" type="ORF">FHS94_003374</name>
</gene>
<evidence type="ECO:0000256" key="8">
    <source>
        <dbReference type="PROSITE-ProRule" id="PRU01360"/>
    </source>
</evidence>
<keyword evidence="11" id="KW-0732">Signal</keyword>
<name>A0A7W9BG23_9SPHN</name>
<dbReference type="Pfam" id="PF07715">
    <property type="entry name" value="Plug"/>
    <property type="match status" value="1"/>
</dbReference>
<evidence type="ECO:0000259" key="12">
    <source>
        <dbReference type="Pfam" id="PF00593"/>
    </source>
</evidence>
<sequence>MNRTSCSLATLRHGSALAVLSLAGLLASTGTAMAQAAPQAVDSPAVAGQGNDQVATTPPQTGPASEEVVVTGSRIARRGLDSATPVAVVGNEEIRRQGATNIQDVLAKLPQVGIPGLSNTNSNFLTSGNGVATINLRNLGDSRTLVLVNGRRFVAGLAGTSVVDVNNIPADFIDRVEVVTGGASSIYGSDAIAGVVNFVLKKDFEGLTVRAQTGITSRGDSPKYNISVTGGQTFGSDSQGGIIANFTYDRDEGLLSRKRSISAEDCSSLGCGPQSYSSYAAQGRFQLYNGGVATGNAGGYASNLFTFNPDNSLVSGFPSGYGYNRNAVRRISTPVERYLGSANAHYDVSDALKLFVEGTYVRTNASSAIEPYALGSDTDLGFGFGIDNPFIPLSIRQQIAARNSDGIASNDVDEISFRRRQNEVFSRSNNSRRETWRVATGFNGTLADKFNYEVSYVHGELKDHTFTQDLDLTKYANALDAISLNGQIVCRDTAARAAGCVPINLFGYNTASPQASAYVASDIPREERIKNTEDVVSANIAGPLFQFLAAGPVQASLGAEYRREKSSDDWDALTNAGQNTGNQIPDTIGKFNVKEVFGELQVPLLKDVPFFESLSLQGAARYSDYSTIGNVFSWNAGGEWAPVEGVRFRGNYAVANRAPNINELFSPPAETFPTVSDPCDGVTATSGGTYAAACRALPGVASTIARNGSLTYTLADIQGINGFDGGNTKLQEEKAKTITAGVVLTPGTLIPGLTATIDYFDIKVDNAIGIVDRQTSIEQCLATSLPQFCNNVLRNANTGFITTVNAQNVNIASLKTKGLDTDVRYGRALGLMADDRIDFNALWTHTFKYQTQADPAAPVRGGVDNLEFGEVFRDKVTGRVTYTTGGVGLSWSTTFLSHMYDQLPDRFEENSATGDPVIDGHNSIKSRLYHDAQVTFDIEKGFEFFLGVNNVFDRKPPKLEDTVFYGTITGTTTAADVYDPFGRRFYAGAQFHF</sequence>
<dbReference type="Gene3D" id="2.40.170.20">
    <property type="entry name" value="TonB-dependent receptor, beta-barrel domain"/>
    <property type="match status" value="1"/>
</dbReference>
<comment type="similarity">
    <text evidence="8 9">Belongs to the TonB-dependent receptor family.</text>
</comment>
<dbReference type="AlphaFoldDB" id="A0A7W9BG23"/>
<dbReference type="EMBL" id="JACIJK010000011">
    <property type="protein sequence ID" value="MBB5716508.1"/>
    <property type="molecule type" value="Genomic_DNA"/>
</dbReference>
<keyword evidence="2 8" id="KW-0813">Transport</keyword>
<evidence type="ECO:0000256" key="10">
    <source>
        <dbReference type="SAM" id="MobiDB-lite"/>
    </source>
</evidence>
<dbReference type="Pfam" id="PF00593">
    <property type="entry name" value="TonB_dep_Rec_b-barrel"/>
    <property type="match status" value="1"/>
</dbReference>
<keyword evidence="3 8" id="KW-1134">Transmembrane beta strand</keyword>
<feature type="compositionally biased region" description="Polar residues" evidence="10">
    <location>
        <begin position="50"/>
        <end position="63"/>
    </location>
</feature>
<evidence type="ECO:0000256" key="1">
    <source>
        <dbReference type="ARBA" id="ARBA00004571"/>
    </source>
</evidence>
<evidence type="ECO:0000256" key="2">
    <source>
        <dbReference type="ARBA" id="ARBA00022448"/>
    </source>
</evidence>
<keyword evidence="5 9" id="KW-0798">TonB box</keyword>
<dbReference type="InterPro" id="IPR037066">
    <property type="entry name" value="Plug_dom_sf"/>
</dbReference>
<dbReference type="GO" id="GO:0009279">
    <property type="term" value="C:cell outer membrane"/>
    <property type="evidence" value="ECO:0007669"/>
    <property type="project" value="UniProtKB-SubCell"/>
</dbReference>
<evidence type="ECO:0000256" key="5">
    <source>
        <dbReference type="ARBA" id="ARBA00023077"/>
    </source>
</evidence>
<evidence type="ECO:0000256" key="9">
    <source>
        <dbReference type="RuleBase" id="RU003357"/>
    </source>
</evidence>
<feature type="signal peptide" evidence="11">
    <location>
        <begin position="1"/>
        <end position="34"/>
    </location>
</feature>
<dbReference type="SUPFAM" id="SSF56935">
    <property type="entry name" value="Porins"/>
    <property type="match status" value="1"/>
</dbReference>
<dbReference type="InterPro" id="IPR039426">
    <property type="entry name" value="TonB-dep_rcpt-like"/>
</dbReference>
<accession>A0A7W9BG23</accession>
<dbReference type="InterPro" id="IPR036942">
    <property type="entry name" value="Beta-barrel_TonB_sf"/>
</dbReference>
<dbReference type="PROSITE" id="PS52016">
    <property type="entry name" value="TONB_DEPENDENT_REC_3"/>
    <property type="match status" value="1"/>
</dbReference>
<dbReference type="Gene3D" id="2.170.130.10">
    <property type="entry name" value="TonB-dependent receptor, plug domain"/>
    <property type="match status" value="1"/>
</dbReference>
<dbReference type="RefSeq" id="WP_184059846.1">
    <property type="nucleotide sequence ID" value="NZ_JACIJK010000011.1"/>
</dbReference>
<keyword evidence="6 8" id="KW-0472">Membrane</keyword>
<protein>
    <submittedName>
        <fullName evidence="14">Outer membrane receptor protein involved in Fe transport</fullName>
    </submittedName>
</protein>
<feature type="domain" description="TonB-dependent receptor-like beta-barrel" evidence="12">
    <location>
        <begin position="417"/>
        <end position="951"/>
    </location>
</feature>
<dbReference type="InterPro" id="IPR000531">
    <property type="entry name" value="Beta-barrel_TonB"/>
</dbReference>
<evidence type="ECO:0000256" key="3">
    <source>
        <dbReference type="ARBA" id="ARBA00022452"/>
    </source>
</evidence>
<evidence type="ECO:0000256" key="11">
    <source>
        <dbReference type="SAM" id="SignalP"/>
    </source>
</evidence>
<feature type="region of interest" description="Disordered" evidence="10">
    <location>
        <begin position="43"/>
        <end position="66"/>
    </location>
</feature>
<feature type="chain" id="PRO_5030663371" evidence="11">
    <location>
        <begin position="35"/>
        <end position="993"/>
    </location>
</feature>
<dbReference type="InterPro" id="IPR012910">
    <property type="entry name" value="Plug_dom"/>
</dbReference>
<dbReference type="Proteomes" id="UP000546200">
    <property type="component" value="Unassembled WGS sequence"/>
</dbReference>
<evidence type="ECO:0000256" key="7">
    <source>
        <dbReference type="ARBA" id="ARBA00023237"/>
    </source>
</evidence>
<feature type="domain" description="TonB-dependent receptor plug" evidence="13">
    <location>
        <begin position="81"/>
        <end position="195"/>
    </location>
</feature>
<keyword evidence="7 8" id="KW-0998">Cell outer membrane</keyword>
<evidence type="ECO:0000256" key="6">
    <source>
        <dbReference type="ARBA" id="ARBA00023136"/>
    </source>
</evidence>
<evidence type="ECO:0000313" key="14">
    <source>
        <dbReference type="EMBL" id="MBB5716508.1"/>
    </source>
</evidence>
<dbReference type="PANTHER" id="PTHR47234">
    <property type="match status" value="1"/>
</dbReference>
<reference evidence="14 15" key="1">
    <citation type="submission" date="2020-08" db="EMBL/GenBank/DDBJ databases">
        <title>Genomic Encyclopedia of Type Strains, Phase IV (KMG-IV): sequencing the most valuable type-strain genomes for metagenomic binning, comparative biology and taxonomic classification.</title>
        <authorList>
            <person name="Goeker M."/>
        </authorList>
    </citation>
    <scope>NUCLEOTIDE SEQUENCE [LARGE SCALE GENOMIC DNA]</scope>
    <source>
        <strain evidence="14 15">DSM 100044</strain>
    </source>
</reference>
<evidence type="ECO:0000256" key="4">
    <source>
        <dbReference type="ARBA" id="ARBA00022692"/>
    </source>
</evidence>
<keyword evidence="15" id="KW-1185">Reference proteome</keyword>
<comment type="subcellular location">
    <subcellularLocation>
        <location evidence="1 8">Cell outer membrane</location>
        <topology evidence="1 8">Multi-pass membrane protein</topology>
    </subcellularLocation>
</comment>